<gene>
    <name evidence="1" type="ORF">CVU83_01165</name>
</gene>
<comment type="caution">
    <text evidence="1">The sequence shown here is derived from an EMBL/GenBank/DDBJ whole genome shotgun (WGS) entry which is preliminary data.</text>
</comment>
<evidence type="ECO:0000313" key="2">
    <source>
        <dbReference type="Proteomes" id="UP000233325"/>
    </source>
</evidence>
<evidence type="ECO:0000313" key="1">
    <source>
        <dbReference type="EMBL" id="PKM88749.1"/>
    </source>
</evidence>
<dbReference type="AlphaFoldDB" id="A0A2N2E1X9"/>
<name>A0A2N2E1X9_9BACT</name>
<organism evidence="1 2">
    <name type="scientific">Candidatus Falkowbacteria bacterium HGW-Falkowbacteria-2</name>
    <dbReference type="NCBI Taxonomy" id="2013769"/>
    <lineage>
        <taxon>Bacteria</taxon>
        <taxon>Candidatus Falkowiibacteriota</taxon>
    </lineage>
</organism>
<proteinExistence type="predicted"/>
<accession>A0A2N2E1X9</accession>
<protein>
    <submittedName>
        <fullName evidence="1">Uncharacterized protein</fullName>
    </submittedName>
</protein>
<dbReference type="EMBL" id="PHAH01000011">
    <property type="protein sequence ID" value="PKM88749.1"/>
    <property type="molecule type" value="Genomic_DNA"/>
</dbReference>
<sequence length="173" mass="20974">MTKEDFWRLYDKYVDSGNYQYLPELSEGLAELETPNRVNQLKHSLRGWKKILAWQVTRNQTFIHANDHRFYLEAHEIIMWHQHWDRDMYISRIPSLELVSGAYLNPSNKLSLEDEDNYSEKEWNEIIIHRTFTDERGLYLPLFEKRDVLFLLKKFMDECRDNAIAKATENFWP</sequence>
<reference evidence="1 2" key="1">
    <citation type="journal article" date="2017" name="ISME J.">
        <title>Potential for microbial H2 and metal transformations associated with novel bacteria and archaea in deep terrestrial subsurface sediments.</title>
        <authorList>
            <person name="Hernsdorf A.W."/>
            <person name="Amano Y."/>
            <person name="Miyakawa K."/>
            <person name="Ise K."/>
            <person name="Suzuki Y."/>
            <person name="Anantharaman K."/>
            <person name="Probst A."/>
            <person name="Burstein D."/>
            <person name="Thomas B.C."/>
            <person name="Banfield J.F."/>
        </authorList>
    </citation>
    <scope>NUCLEOTIDE SEQUENCE [LARGE SCALE GENOMIC DNA]</scope>
    <source>
        <strain evidence="1">HGW-Falkowbacteria-2</strain>
    </source>
</reference>
<dbReference type="Proteomes" id="UP000233325">
    <property type="component" value="Unassembled WGS sequence"/>
</dbReference>